<feature type="transmembrane region" description="Helical" evidence="7">
    <location>
        <begin position="435"/>
        <end position="453"/>
    </location>
</feature>
<dbReference type="PANTHER" id="PTHR30509:SF9">
    <property type="entry name" value="MULTIDRUG RESISTANCE PROTEIN MDTO"/>
    <property type="match status" value="1"/>
</dbReference>
<dbReference type="InterPro" id="IPR006726">
    <property type="entry name" value="PHBA_efflux_AaeB/fusaric-R"/>
</dbReference>
<evidence type="ECO:0000256" key="3">
    <source>
        <dbReference type="ARBA" id="ARBA00022475"/>
    </source>
</evidence>
<sequence>MTLPTLRDWLFSAKAFAAAMLALYIALAIDLPRPYWAMTTVYVVMNPLSGATTSKAIFRAAGTFIGAVGAVVLVPALVNAPELLTFAIALWAGGFMYLAMMDRSPRGYVFMLAGYTLPLIALPALSAPSTIFDVALARTQEILLGITCASVVGAIVLPVSIGPVLGQRFAAWLKDAGAWAQEILTGEAPATSRQRLAGDIAALDMLVSQLSYDGEAHDMAGRARELRGRMLLLLPVLSSVADRLSALRLETGGLPPELHDLTQDIAAWIAGDAAPEAAGPLLARLAALDPPREELRQWDGLVRSSLVARLTELVTLWRDCRVQQRELAEGRPAAVPQASYRRRPMVGGTRHHDHAMLTFSAGSTVLATFLAGMLWIYSGWTGGAFFMAITAVACCFFGAMDQPATSMRTMLVWTGVALIGAGAYIFAVLPMVQDFEMLALVLAPPFLLIGLLVPRPQYFLITMMLATNGAGSLAVQSRYGGDFADYVDGGLAVLGGVFFALVWTLATRPFGAGLAARRLVRAGWADLAELASGARRRNHAALVGRTMDRLSQLVPRLASNDNRALAGIDGLAELRVGYNLLDLQRDRRALPSTAHGPIDRVFQGIAAHFHKLEAGATPSPELIEAIDAGIAAVAGEPGIAARDAAQALVGLRRGLFPGAAGPSADFLQPAVLMAAE</sequence>
<keyword evidence="2" id="KW-0813">Transport</keyword>
<accession>A0ABS5QBS7</accession>
<feature type="transmembrane region" description="Helical" evidence="7">
    <location>
        <begin position="383"/>
        <end position="399"/>
    </location>
</feature>
<evidence type="ECO:0000256" key="1">
    <source>
        <dbReference type="ARBA" id="ARBA00004651"/>
    </source>
</evidence>
<feature type="transmembrane region" description="Helical" evidence="7">
    <location>
        <begin position="56"/>
        <end position="77"/>
    </location>
</feature>
<evidence type="ECO:0000256" key="5">
    <source>
        <dbReference type="ARBA" id="ARBA00022989"/>
    </source>
</evidence>
<dbReference type="Pfam" id="PF04632">
    <property type="entry name" value="FUSC"/>
    <property type="match status" value="1"/>
</dbReference>
<keyword evidence="6 7" id="KW-0472">Membrane</keyword>
<feature type="transmembrane region" description="Helical" evidence="7">
    <location>
        <begin position="15"/>
        <end position="36"/>
    </location>
</feature>
<dbReference type="Proteomes" id="UP000766336">
    <property type="component" value="Unassembled WGS sequence"/>
</dbReference>
<protein>
    <submittedName>
        <fullName evidence="8">FUSC family protein</fullName>
    </submittedName>
</protein>
<evidence type="ECO:0000313" key="8">
    <source>
        <dbReference type="EMBL" id="MBS7811144.1"/>
    </source>
</evidence>
<feature type="transmembrane region" description="Helical" evidence="7">
    <location>
        <begin position="491"/>
        <end position="511"/>
    </location>
</feature>
<feature type="transmembrane region" description="Helical" evidence="7">
    <location>
        <begin position="142"/>
        <end position="165"/>
    </location>
</feature>
<comment type="caution">
    <text evidence="8">The sequence shown here is derived from an EMBL/GenBank/DDBJ whole genome shotgun (WGS) entry which is preliminary data.</text>
</comment>
<gene>
    <name evidence="8" type="ORF">KHU32_09365</name>
</gene>
<feature type="transmembrane region" description="Helical" evidence="7">
    <location>
        <begin position="83"/>
        <end position="100"/>
    </location>
</feature>
<evidence type="ECO:0000256" key="7">
    <source>
        <dbReference type="SAM" id="Phobius"/>
    </source>
</evidence>
<feature type="transmembrane region" description="Helical" evidence="7">
    <location>
        <begin position="107"/>
        <end position="127"/>
    </location>
</feature>
<keyword evidence="3" id="KW-1003">Cell membrane</keyword>
<proteinExistence type="predicted"/>
<dbReference type="EMBL" id="JAHCDA010000002">
    <property type="protein sequence ID" value="MBS7811144.1"/>
    <property type="molecule type" value="Genomic_DNA"/>
</dbReference>
<comment type="subcellular location">
    <subcellularLocation>
        <location evidence="1">Cell membrane</location>
        <topology evidence="1">Multi-pass membrane protein</topology>
    </subcellularLocation>
</comment>
<keyword evidence="4 7" id="KW-0812">Transmembrane</keyword>
<feature type="transmembrane region" description="Helical" evidence="7">
    <location>
        <begin position="411"/>
        <end position="429"/>
    </location>
</feature>
<name>A0ABS5QBS7_9PROT</name>
<feature type="transmembrane region" description="Helical" evidence="7">
    <location>
        <begin position="458"/>
        <end position="479"/>
    </location>
</feature>
<keyword evidence="5 7" id="KW-1133">Transmembrane helix</keyword>
<dbReference type="RefSeq" id="WP_213669833.1">
    <property type="nucleotide sequence ID" value="NZ_JAHCDA010000002.1"/>
</dbReference>
<evidence type="ECO:0000256" key="6">
    <source>
        <dbReference type="ARBA" id="ARBA00023136"/>
    </source>
</evidence>
<evidence type="ECO:0000256" key="4">
    <source>
        <dbReference type="ARBA" id="ARBA00022692"/>
    </source>
</evidence>
<dbReference type="PANTHER" id="PTHR30509">
    <property type="entry name" value="P-HYDROXYBENZOIC ACID EFFLUX PUMP SUBUNIT-RELATED"/>
    <property type="match status" value="1"/>
</dbReference>
<evidence type="ECO:0000256" key="2">
    <source>
        <dbReference type="ARBA" id="ARBA00022448"/>
    </source>
</evidence>
<reference evidence="8 9" key="1">
    <citation type="submission" date="2021-05" db="EMBL/GenBank/DDBJ databases">
        <title>Roseococcus sp. XZZS9, whole genome shotgun sequencing project.</title>
        <authorList>
            <person name="Zhao G."/>
            <person name="Shen L."/>
        </authorList>
    </citation>
    <scope>NUCLEOTIDE SEQUENCE [LARGE SCALE GENOMIC DNA]</scope>
    <source>
        <strain evidence="8 9">XZZS9</strain>
    </source>
</reference>
<organism evidence="8 9">
    <name type="scientific">Roseococcus pinisoli</name>
    <dbReference type="NCBI Taxonomy" id="2835040"/>
    <lineage>
        <taxon>Bacteria</taxon>
        <taxon>Pseudomonadati</taxon>
        <taxon>Pseudomonadota</taxon>
        <taxon>Alphaproteobacteria</taxon>
        <taxon>Acetobacterales</taxon>
        <taxon>Roseomonadaceae</taxon>
        <taxon>Roseococcus</taxon>
    </lineage>
</organism>
<evidence type="ECO:0000313" key="9">
    <source>
        <dbReference type="Proteomes" id="UP000766336"/>
    </source>
</evidence>
<feature type="transmembrane region" description="Helical" evidence="7">
    <location>
        <begin position="355"/>
        <end position="377"/>
    </location>
</feature>
<keyword evidence="9" id="KW-1185">Reference proteome</keyword>